<protein>
    <submittedName>
        <fullName evidence="1">Uncharacterized protein</fullName>
    </submittedName>
</protein>
<sequence>MTPCRKAYWDFIAEPLDPNKTDKTMQMLREQNGWFCSPLDLIEAESCTEAVHHGCSNVLHDNVLSPTLDHHTDAGLGRTPNCALCIRH</sequence>
<reference evidence="1 2" key="1">
    <citation type="journal article" date="2021" name="Elife">
        <title>Chloroplast acquisition without the gene transfer in kleptoplastic sea slugs, Plakobranchus ocellatus.</title>
        <authorList>
            <person name="Maeda T."/>
            <person name="Takahashi S."/>
            <person name="Yoshida T."/>
            <person name="Shimamura S."/>
            <person name="Takaki Y."/>
            <person name="Nagai Y."/>
            <person name="Toyoda A."/>
            <person name="Suzuki Y."/>
            <person name="Arimoto A."/>
            <person name="Ishii H."/>
            <person name="Satoh N."/>
            <person name="Nishiyama T."/>
            <person name="Hasebe M."/>
            <person name="Maruyama T."/>
            <person name="Minagawa J."/>
            <person name="Obokata J."/>
            <person name="Shigenobu S."/>
        </authorList>
    </citation>
    <scope>NUCLEOTIDE SEQUENCE [LARGE SCALE GENOMIC DNA]</scope>
</reference>
<evidence type="ECO:0000313" key="2">
    <source>
        <dbReference type="Proteomes" id="UP000762676"/>
    </source>
</evidence>
<gene>
    <name evidence="1" type="ORF">ElyMa_001649000</name>
</gene>
<dbReference type="Proteomes" id="UP000762676">
    <property type="component" value="Unassembled WGS sequence"/>
</dbReference>
<dbReference type="AlphaFoldDB" id="A0AAV4JLX7"/>
<proteinExistence type="predicted"/>
<accession>A0AAV4JLX7</accession>
<keyword evidence="2" id="KW-1185">Reference proteome</keyword>
<dbReference type="EMBL" id="BMAT01003340">
    <property type="protein sequence ID" value="GFS23807.1"/>
    <property type="molecule type" value="Genomic_DNA"/>
</dbReference>
<evidence type="ECO:0000313" key="1">
    <source>
        <dbReference type="EMBL" id="GFS23807.1"/>
    </source>
</evidence>
<comment type="caution">
    <text evidence="1">The sequence shown here is derived from an EMBL/GenBank/DDBJ whole genome shotgun (WGS) entry which is preliminary data.</text>
</comment>
<organism evidence="1 2">
    <name type="scientific">Elysia marginata</name>
    <dbReference type="NCBI Taxonomy" id="1093978"/>
    <lineage>
        <taxon>Eukaryota</taxon>
        <taxon>Metazoa</taxon>
        <taxon>Spiralia</taxon>
        <taxon>Lophotrochozoa</taxon>
        <taxon>Mollusca</taxon>
        <taxon>Gastropoda</taxon>
        <taxon>Heterobranchia</taxon>
        <taxon>Euthyneura</taxon>
        <taxon>Panpulmonata</taxon>
        <taxon>Sacoglossa</taxon>
        <taxon>Placobranchoidea</taxon>
        <taxon>Plakobranchidae</taxon>
        <taxon>Elysia</taxon>
    </lineage>
</organism>
<name>A0AAV4JLX7_9GAST</name>